<reference evidence="9 10" key="1">
    <citation type="submission" date="2018-10" db="EMBL/GenBank/DDBJ databases">
        <title>Complete genome sequence of Malassezia restricta CBS 7877.</title>
        <authorList>
            <person name="Morand S.C."/>
            <person name="Bertignac M."/>
            <person name="Iltis A."/>
            <person name="Kolder I."/>
            <person name="Pirovano W."/>
            <person name="Jourdain R."/>
            <person name="Clavaud C."/>
        </authorList>
    </citation>
    <scope>NUCLEOTIDE SEQUENCE [LARGE SCALE GENOMIC DNA]</scope>
    <source>
        <strain evidence="9 10">CBS 7877</strain>
    </source>
</reference>
<evidence type="ECO:0000313" key="9">
    <source>
        <dbReference type="EMBL" id="AYO43196.1"/>
    </source>
</evidence>
<dbReference type="GO" id="GO:0003712">
    <property type="term" value="F:transcription coregulator activity"/>
    <property type="evidence" value="ECO:0007669"/>
    <property type="project" value="InterPro"/>
</dbReference>
<keyword evidence="5 8" id="KW-0010">Activator</keyword>
<dbReference type="STRING" id="425264.A0A3G2S5V5"/>
<evidence type="ECO:0000256" key="3">
    <source>
        <dbReference type="ARBA" id="ARBA00020631"/>
    </source>
</evidence>
<dbReference type="InterPro" id="IPR044888">
    <property type="entry name" value="Mediatior_Med7_sf"/>
</dbReference>
<evidence type="ECO:0000313" key="10">
    <source>
        <dbReference type="Proteomes" id="UP000269793"/>
    </source>
</evidence>
<comment type="subunit">
    <text evidence="8">Component of the Mediator complex.</text>
</comment>
<evidence type="ECO:0000256" key="6">
    <source>
        <dbReference type="ARBA" id="ARBA00023163"/>
    </source>
</evidence>
<dbReference type="InterPro" id="IPR037212">
    <property type="entry name" value="Med7/Med21-like"/>
</dbReference>
<evidence type="ECO:0000256" key="4">
    <source>
        <dbReference type="ARBA" id="ARBA00023015"/>
    </source>
</evidence>
<dbReference type="Pfam" id="PF05983">
    <property type="entry name" value="Med7"/>
    <property type="match status" value="1"/>
</dbReference>
<dbReference type="PANTHER" id="PTHR21428:SF11">
    <property type="entry name" value="MEDIATOR OF RNA POLYMERASE II TRANSCRIPTION SUBUNIT 7"/>
    <property type="match status" value="1"/>
</dbReference>
<accession>A0A3G2S5V5</accession>
<dbReference type="GO" id="GO:0070847">
    <property type="term" value="C:core mediator complex"/>
    <property type="evidence" value="ECO:0007669"/>
    <property type="project" value="TreeGrafter"/>
</dbReference>
<dbReference type="EMBL" id="CP033151">
    <property type="protein sequence ID" value="AYO43196.1"/>
    <property type="molecule type" value="Genomic_DNA"/>
</dbReference>
<comment type="subcellular location">
    <subcellularLocation>
        <location evidence="1 8">Nucleus</location>
    </subcellularLocation>
</comment>
<dbReference type="Gene3D" id="6.10.140.200">
    <property type="match status" value="1"/>
</dbReference>
<proteinExistence type="inferred from homology"/>
<comment type="similarity">
    <text evidence="2 8">Belongs to the Mediator complex subunit 7 family.</text>
</comment>
<keyword evidence="6 8" id="KW-0804">Transcription</keyword>
<dbReference type="GO" id="GO:0006357">
    <property type="term" value="P:regulation of transcription by RNA polymerase II"/>
    <property type="evidence" value="ECO:0007669"/>
    <property type="project" value="InterPro"/>
</dbReference>
<dbReference type="Gene3D" id="6.10.140.1520">
    <property type="match status" value="1"/>
</dbReference>
<keyword evidence="7 8" id="KW-0539">Nucleus</keyword>
<dbReference type="InterPro" id="IPR009244">
    <property type="entry name" value="Mediatior_Med7"/>
</dbReference>
<evidence type="ECO:0000256" key="7">
    <source>
        <dbReference type="ARBA" id="ARBA00023242"/>
    </source>
</evidence>
<dbReference type="VEuPathDB" id="FungiDB:DNF11_2246"/>
<dbReference type="OrthoDB" id="10253553at2759"/>
<comment type="function">
    <text evidence="8">Component of the Mediator complex, a coactivator involved in the regulated transcription of nearly all RNA polymerase II-dependent genes. Mediator functions as a bridge to convey information from gene-specific regulatory proteins to the basal RNA polymerase II transcription machinery.</text>
</comment>
<evidence type="ECO:0000256" key="5">
    <source>
        <dbReference type="ARBA" id="ARBA00023159"/>
    </source>
</evidence>
<evidence type="ECO:0000256" key="8">
    <source>
        <dbReference type="RuleBase" id="RU364060"/>
    </source>
</evidence>
<sequence>MATETGTGDAPEVLANTSVFPPPPSMYKMFTKQNVAWLAVLRKYKGEADWTHMDADARLEAQRKVLQQAVEGEDTLANHIPMDVDLERELLPPRIDWIEEDGGYQLFGQRWPIPDMAPSLDQLGIPRYFPEGSFDRNEALNKLLRTLLQTYFEIVCDLLQPIRPYDIPVPAPEAHTGAQTAWIPSSHLKERIQHMETVVINFQFLLNELRPAQTRTELSALLRSQLSERRQATQYIRAKCQSIRDEIARLEM</sequence>
<keyword evidence="10" id="KW-1185">Reference proteome</keyword>
<dbReference type="PANTHER" id="PTHR21428">
    <property type="entry name" value="MEDIATOR OF RNA POLYMERASE II TRANSCRIPTION SUBUNIT 7"/>
    <property type="match status" value="1"/>
</dbReference>
<name>A0A3G2S5V5_MALR7</name>
<protein>
    <recommendedName>
        <fullName evidence="3 8">Mediator of RNA polymerase II transcription subunit 7</fullName>
    </recommendedName>
</protein>
<organism evidence="9 10">
    <name type="scientific">Malassezia restricta (strain ATCC 96810 / NBRC 103918 / CBS 7877)</name>
    <name type="common">Seborrheic dermatitis infection agent</name>
    <dbReference type="NCBI Taxonomy" id="425264"/>
    <lineage>
        <taxon>Eukaryota</taxon>
        <taxon>Fungi</taxon>
        <taxon>Dikarya</taxon>
        <taxon>Basidiomycota</taxon>
        <taxon>Ustilaginomycotina</taxon>
        <taxon>Malasseziomycetes</taxon>
        <taxon>Malasseziales</taxon>
        <taxon>Malasseziaceae</taxon>
        <taxon>Malassezia</taxon>
    </lineage>
</organism>
<dbReference type="SUPFAM" id="SSF140718">
    <property type="entry name" value="Mediator hinge subcomplex-like"/>
    <property type="match status" value="1"/>
</dbReference>
<dbReference type="GO" id="GO:0016592">
    <property type="term" value="C:mediator complex"/>
    <property type="evidence" value="ECO:0007669"/>
    <property type="project" value="InterPro"/>
</dbReference>
<dbReference type="Proteomes" id="UP000269793">
    <property type="component" value="Chromosome IV"/>
</dbReference>
<gene>
    <name evidence="9" type="primary">MED7</name>
    <name evidence="9" type="ORF">DNF11_2246</name>
</gene>
<keyword evidence="4 8" id="KW-0805">Transcription regulation</keyword>
<evidence type="ECO:0000256" key="2">
    <source>
        <dbReference type="ARBA" id="ARBA00009994"/>
    </source>
</evidence>
<evidence type="ECO:0000256" key="1">
    <source>
        <dbReference type="ARBA" id="ARBA00004123"/>
    </source>
</evidence>
<dbReference type="AlphaFoldDB" id="A0A3G2S5V5"/>